<dbReference type="AlphaFoldDB" id="A0A4P6JZ13"/>
<dbReference type="OrthoDB" id="7477860at2"/>
<dbReference type="EMBL" id="CP035758">
    <property type="protein sequence ID" value="QBD80825.1"/>
    <property type="molecule type" value="Genomic_DNA"/>
</dbReference>
<accession>A0A4P6JZ13</accession>
<dbReference type="InterPro" id="IPR010982">
    <property type="entry name" value="Lambda_DNA-bd_dom_sf"/>
</dbReference>
<organism evidence="2 3">
    <name type="scientific">Ktedonosporobacter rubrisoli</name>
    <dbReference type="NCBI Taxonomy" id="2509675"/>
    <lineage>
        <taxon>Bacteria</taxon>
        <taxon>Bacillati</taxon>
        <taxon>Chloroflexota</taxon>
        <taxon>Ktedonobacteria</taxon>
        <taxon>Ktedonobacterales</taxon>
        <taxon>Ktedonosporobacteraceae</taxon>
        <taxon>Ktedonosporobacter</taxon>
    </lineage>
</organism>
<dbReference type="Proteomes" id="UP000290365">
    <property type="component" value="Chromosome"/>
</dbReference>
<evidence type="ECO:0000313" key="3">
    <source>
        <dbReference type="Proteomes" id="UP000290365"/>
    </source>
</evidence>
<dbReference type="InterPro" id="IPR001387">
    <property type="entry name" value="Cro/C1-type_HTH"/>
</dbReference>
<gene>
    <name evidence="2" type="ORF">EPA93_34605</name>
</gene>
<dbReference type="Gene3D" id="1.10.260.40">
    <property type="entry name" value="lambda repressor-like DNA-binding domains"/>
    <property type="match status" value="1"/>
</dbReference>
<dbReference type="Pfam" id="PF13443">
    <property type="entry name" value="HTH_26"/>
    <property type="match status" value="1"/>
</dbReference>
<reference evidence="2 3" key="1">
    <citation type="submission" date="2019-01" db="EMBL/GenBank/DDBJ databases">
        <title>Ktedonosporobacter rubrisoli SCAWS-G2.</title>
        <authorList>
            <person name="Huang Y."/>
            <person name="Yan B."/>
        </authorList>
    </citation>
    <scope>NUCLEOTIDE SEQUENCE [LARGE SCALE GENOMIC DNA]</scope>
    <source>
        <strain evidence="2 3">SCAWS-G2</strain>
    </source>
</reference>
<name>A0A4P6JZ13_KTERU</name>
<dbReference type="KEGG" id="kbs:EPA93_34605"/>
<dbReference type="CDD" id="cd00093">
    <property type="entry name" value="HTH_XRE"/>
    <property type="match status" value="1"/>
</dbReference>
<sequence>MSQSKLSRLADVSISTVQDLYHNRQRDPGLGTLERIANALQVEIGDLYEVLPDDATNN</sequence>
<dbReference type="PROSITE" id="PS50943">
    <property type="entry name" value="HTH_CROC1"/>
    <property type="match status" value="1"/>
</dbReference>
<evidence type="ECO:0000259" key="1">
    <source>
        <dbReference type="PROSITE" id="PS50943"/>
    </source>
</evidence>
<dbReference type="SUPFAM" id="SSF47413">
    <property type="entry name" value="lambda repressor-like DNA-binding domains"/>
    <property type="match status" value="1"/>
</dbReference>
<protein>
    <submittedName>
        <fullName evidence="2">XRE family transcriptional regulator</fullName>
    </submittedName>
</protein>
<keyword evidence="3" id="KW-1185">Reference proteome</keyword>
<dbReference type="GO" id="GO:0003677">
    <property type="term" value="F:DNA binding"/>
    <property type="evidence" value="ECO:0007669"/>
    <property type="project" value="InterPro"/>
</dbReference>
<proteinExistence type="predicted"/>
<evidence type="ECO:0000313" key="2">
    <source>
        <dbReference type="EMBL" id="QBD80825.1"/>
    </source>
</evidence>
<feature type="domain" description="HTH cro/C1-type" evidence="1">
    <location>
        <begin position="1"/>
        <end position="47"/>
    </location>
</feature>